<sequence>MNALHIQLANGPVHCFDSQGSGITVLLLHGNSSAAEAFGAQFAALGRRHRLLALDLPGHGQSAAATPEHYSFAGYADALVQAIENLQLEDYLIVGHSLGGHAALEALPRLPGLRGLCLIGAPPFNSGNAGQLFCTEPTGGLVFQAELDDQQVTRLANAFVNPEHLEQRQLASLASYIRATDPQVRAALGASLSSGAFADEVALLAASGVPTLLVQGTADAFIDARACTQAAVFAPAKLSVVLFDDCGHCPHLEDPARFNDLLDTFITHTCENTL</sequence>
<name>A0A1H4UDK8_PSEAG</name>
<accession>A0A1H4UDK8</accession>
<dbReference type="GO" id="GO:0016020">
    <property type="term" value="C:membrane"/>
    <property type="evidence" value="ECO:0007669"/>
    <property type="project" value="TreeGrafter"/>
</dbReference>
<protein>
    <submittedName>
        <fullName evidence="2">Pimeloyl-ACP methyl ester carboxylesterase</fullName>
    </submittedName>
</protein>
<evidence type="ECO:0000259" key="1">
    <source>
        <dbReference type="Pfam" id="PF12697"/>
    </source>
</evidence>
<organism evidence="2 3">
    <name type="scientific">Pseudomonas anguilliseptica</name>
    <dbReference type="NCBI Taxonomy" id="53406"/>
    <lineage>
        <taxon>Bacteria</taxon>
        <taxon>Pseudomonadati</taxon>
        <taxon>Pseudomonadota</taxon>
        <taxon>Gammaproteobacteria</taxon>
        <taxon>Pseudomonadales</taxon>
        <taxon>Pseudomonadaceae</taxon>
        <taxon>Pseudomonas</taxon>
    </lineage>
</organism>
<dbReference type="InterPro" id="IPR050266">
    <property type="entry name" value="AB_hydrolase_sf"/>
</dbReference>
<feature type="domain" description="AB hydrolase-1" evidence="1">
    <location>
        <begin position="25"/>
        <end position="260"/>
    </location>
</feature>
<dbReference type="PANTHER" id="PTHR43798">
    <property type="entry name" value="MONOACYLGLYCEROL LIPASE"/>
    <property type="match status" value="1"/>
</dbReference>
<gene>
    <name evidence="2" type="ORF">SAMN05421553_1237</name>
</gene>
<dbReference type="PRINTS" id="PR00111">
    <property type="entry name" value="ABHYDROLASE"/>
</dbReference>
<dbReference type="AlphaFoldDB" id="A0A1H4UDK8"/>
<reference evidence="3" key="1">
    <citation type="submission" date="2016-10" db="EMBL/GenBank/DDBJ databases">
        <authorList>
            <person name="Varghese N."/>
            <person name="Submissions S."/>
        </authorList>
    </citation>
    <scope>NUCLEOTIDE SEQUENCE [LARGE SCALE GENOMIC DNA]</scope>
    <source>
        <strain evidence="3">DSM 12111</strain>
    </source>
</reference>
<evidence type="ECO:0000313" key="2">
    <source>
        <dbReference type="EMBL" id="SEC66680.1"/>
    </source>
</evidence>
<dbReference type="InterPro" id="IPR029058">
    <property type="entry name" value="AB_hydrolase_fold"/>
</dbReference>
<proteinExistence type="predicted"/>
<dbReference type="Proteomes" id="UP000242849">
    <property type="component" value="Unassembled WGS sequence"/>
</dbReference>
<dbReference type="OrthoDB" id="2086224at2"/>
<evidence type="ECO:0000313" key="3">
    <source>
        <dbReference type="Proteomes" id="UP000242849"/>
    </source>
</evidence>
<keyword evidence="3" id="KW-1185">Reference proteome</keyword>
<dbReference type="SUPFAM" id="SSF53474">
    <property type="entry name" value="alpha/beta-Hydrolases"/>
    <property type="match status" value="1"/>
</dbReference>
<dbReference type="PANTHER" id="PTHR43798:SF33">
    <property type="entry name" value="HYDROLASE, PUTATIVE (AFU_ORTHOLOGUE AFUA_2G14860)-RELATED"/>
    <property type="match status" value="1"/>
</dbReference>
<dbReference type="EMBL" id="FNSC01000001">
    <property type="protein sequence ID" value="SEC66680.1"/>
    <property type="molecule type" value="Genomic_DNA"/>
</dbReference>
<dbReference type="RefSeq" id="WP_090377985.1">
    <property type="nucleotide sequence ID" value="NZ_CP156749.1"/>
</dbReference>
<dbReference type="Gene3D" id="3.40.50.1820">
    <property type="entry name" value="alpha/beta hydrolase"/>
    <property type="match status" value="1"/>
</dbReference>
<dbReference type="InterPro" id="IPR000073">
    <property type="entry name" value="AB_hydrolase_1"/>
</dbReference>
<dbReference type="Pfam" id="PF12697">
    <property type="entry name" value="Abhydrolase_6"/>
    <property type="match status" value="1"/>
</dbReference>
<dbReference type="STRING" id="53406.SAMN05421553_1237"/>